<keyword evidence="4" id="KW-0410">Iron transport</keyword>
<dbReference type="RefSeq" id="WP_131154952.1">
    <property type="nucleotide sequence ID" value="NZ_CP036402.1"/>
</dbReference>
<keyword evidence="5" id="KW-0547">Nucleotide-binding</keyword>
<dbReference type="InterPro" id="IPR003593">
    <property type="entry name" value="AAA+_ATPase"/>
</dbReference>
<dbReference type="EMBL" id="CP036402">
    <property type="protein sequence ID" value="QBI19955.1"/>
    <property type="molecule type" value="Genomic_DNA"/>
</dbReference>
<dbReference type="InterPro" id="IPR051535">
    <property type="entry name" value="Siderophore_ABC-ATPase"/>
</dbReference>
<evidence type="ECO:0000256" key="1">
    <source>
        <dbReference type="ARBA" id="ARBA00004202"/>
    </source>
</evidence>
<dbReference type="InterPro" id="IPR017871">
    <property type="entry name" value="ABC_transporter-like_CS"/>
</dbReference>
<evidence type="ECO:0000313" key="12">
    <source>
        <dbReference type="Proteomes" id="UP000291469"/>
    </source>
</evidence>
<dbReference type="GO" id="GO:0005886">
    <property type="term" value="C:plasma membrane"/>
    <property type="evidence" value="ECO:0007669"/>
    <property type="project" value="UniProtKB-SubCell"/>
</dbReference>
<dbReference type="SMART" id="SM00382">
    <property type="entry name" value="AAA"/>
    <property type="match status" value="1"/>
</dbReference>
<dbReference type="FunFam" id="3.40.50.300:FF:000134">
    <property type="entry name" value="Iron-enterobactin ABC transporter ATP-binding protein"/>
    <property type="match status" value="1"/>
</dbReference>
<evidence type="ECO:0000256" key="2">
    <source>
        <dbReference type="ARBA" id="ARBA00022448"/>
    </source>
</evidence>
<dbReference type="AlphaFoldDB" id="A0A411YFD8"/>
<keyword evidence="7" id="KW-0408">Iron</keyword>
<evidence type="ECO:0000256" key="5">
    <source>
        <dbReference type="ARBA" id="ARBA00022741"/>
    </source>
</evidence>
<dbReference type="KEGG" id="erz:ER308_10540"/>
<evidence type="ECO:0000256" key="6">
    <source>
        <dbReference type="ARBA" id="ARBA00022840"/>
    </source>
</evidence>
<dbReference type="CDD" id="cd03214">
    <property type="entry name" value="ABC_Iron-Siderophores_B12_Hemin"/>
    <property type="match status" value="1"/>
</dbReference>
<reference evidence="11 12" key="1">
    <citation type="submission" date="2019-01" db="EMBL/GenBank/DDBJ databases">
        <title>Egibacter rhizosphaerae EGI 80759T.</title>
        <authorList>
            <person name="Chen D.-D."/>
            <person name="Tian Y."/>
            <person name="Jiao J.-Y."/>
            <person name="Zhang X.-T."/>
            <person name="Zhang Y.-G."/>
            <person name="Zhang Y."/>
            <person name="Xiao M."/>
            <person name="Shu W.-S."/>
            <person name="Li W.-J."/>
        </authorList>
    </citation>
    <scope>NUCLEOTIDE SEQUENCE [LARGE SCALE GENOMIC DNA]</scope>
    <source>
        <strain evidence="11 12">EGI 80759</strain>
    </source>
</reference>
<keyword evidence="12" id="KW-1185">Reference proteome</keyword>
<feature type="domain" description="ABC transporter" evidence="10">
    <location>
        <begin position="2"/>
        <end position="236"/>
    </location>
</feature>
<name>A0A411YFD8_9ACTN</name>
<keyword evidence="9" id="KW-0472">Membrane</keyword>
<dbReference type="PROSITE" id="PS50893">
    <property type="entry name" value="ABC_TRANSPORTER_2"/>
    <property type="match status" value="1"/>
</dbReference>
<keyword evidence="8" id="KW-0406">Ion transport</keyword>
<keyword evidence="6 11" id="KW-0067">ATP-binding</keyword>
<keyword evidence="2" id="KW-0813">Transport</keyword>
<dbReference type="GO" id="GO:0016887">
    <property type="term" value="F:ATP hydrolysis activity"/>
    <property type="evidence" value="ECO:0007669"/>
    <property type="project" value="InterPro"/>
</dbReference>
<accession>A0A411YFD8</accession>
<evidence type="ECO:0000256" key="8">
    <source>
        <dbReference type="ARBA" id="ARBA00023065"/>
    </source>
</evidence>
<dbReference type="PANTHER" id="PTHR42771:SF3">
    <property type="entry name" value="PETROBACTIN IMPORT ATP-BINDING PROTEIN YCLP"/>
    <property type="match status" value="1"/>
</dbReference>
<dbReference type="OrthoDB" id="5296765at2"/>
<dbReference type="Gene3D" id="3.40.50.300">
    <property type="entry name" value="P-loop containing nucleotide triphosphate hydrolases"/>
    <property type="match status" value="1"/>
</dbReference>
<evidence type="ECO:0000256" key="7">
    <source>
        <dbReference type="ARBA" id="ARBA00023004"/>
    </source>
</evidence>
<sequence length="252" mass="28056">MIEVRNLTKGYGDTVVLDDVSLRIPRGGITSVIGANGAGKSTFLSIVGRLLEPEAGTVTIDGLDTASTPSRELARRVSILRQDNHLTVRLTVRELVTFGRFPHSRGRPGPADHRAIDDAIDYLELGPFADRHLDELSGGQRQRAFVAMVLCQETDYLLLDEPLNNLDLRHAVGMMRLFRRIADDLDRTILLVVHDINFASCHSDRIVAMRDGRLVADGHPKHIIDAPVLRNVFDTHVDVHDLDGDRIGVYFR</sequence>
<dbReference type="GO" id="GO:0005524">
    <property type="term" value="F:ATP binding"/>
    <property type="evidence" value="ECO:0007669"/>
    <property type="project" value="UniProtKB-KW"/>
</dbReference>
<keyword evidence="3" id="KW-1003">Cell membrane</keyword>
<dbReference type="InterPro" id="IPR027417">
    <property type="entry name" value="P-loop_NTPase"/>
</dbReference>
<dbReference type="PANTHER" id="PTHR42771">
    <property type="entry name" value="IRON(3+)-HYDROXAMATE IMPORT ATP-BINDING PROTEIN FHUC"/>
    <property type="match status" value="1"/>
</dbReference>
<dbReference type="Pfam" id="PF00005">
    <property type="entry name" value="ABC_tran"/>
    <property type="match status" value="1"/>
</dbReference>
<gene>
    <name evidence="11" type="ORF">ER308_10540</name>
</gene>
<evidence type="ECO:0000259" key="10">
    <source>
        <dbReference type="PROSITE" id="PS50893"/>
    </source>
</evidence>
<organism evidence="11 12">
    <name type="scientific">Egibacter rhizosphaerae</name>
    <dbReference type="NCBI Taxonomy" id="1670831"/>
    <lineage>
        <taxon>Bacteria</taxon>
        <taxon>Bacillati</taxon>
        <taxon>Actinomycetota</taxon>
        <taxon>Nitriliruptoria</taxon>
        <taxon>Egibacterales</taxon>
        <taxon>Egibacteraceae</taxon>
        <taxon>Egibacter</taxon>
    </lineage>
</organism>
<dbReference type="SUPFAM" id="SSF52540">
    <property type="entry name" value="P-loop containing nucleoside triphosphate hydrolases"/>
    <property type="match status" value="1"/>
</dbReference>
<protein>
    <submittedName>
        <fullName evidence="11">ATP-binding cassette domain-containing protein</fullName>
    </submittedName>
</protein>
<evidence type="ECO:0000256" key="3">
    <source>
        <dbReference type="ARBA" id="ARBA00022475"/>
    </source>
</evidence>
<evidence type="ECO:0000256" key="9">
    <source>
        <dbReference type="ARBA" id="ARBA00023136"/>
    </source>
</evidence>
<proteinExistence type="predicted"/>
<dbReference type="InterPro" id="IPR003439">
    <property type="entry name" value="ABC_transporter-like_ATP-bd"/>
</dbReference>
<comment type="subcellular location">
    <subcellularLocation>
        <location evidence="1">Cell membrane</location>
        <topology evidence="1">Peripheral membrane protein</topology>
    </subcellularLocation>
</comment>
<dbReference type="GO" id="GO:0006826">
    <property type="term" value="P:iron ion transport"/>
    <property type="evidence" value="ECO:0007669"/>
    <property type="project" value="UniProtKB-KW"/>
</dbReference>
<dbReference type="PROSITE" id="PS00211">
    <property type="entry name" value="ABC_TRANSPORTER_1"/>
    <property type="match status" value="1"/>
</dbReference>
<dbReference type="Proteomes" id="UP000291469">
    <property type="component" value="Chromosome"/>
</dbReference>
<evidence type="ECO:0000256" key="4">
    <source>
        <dbReference type="ARBA" id="ARBA00022496"/>
    </source>
</evidence>
<evidence type="ECO:0000313" key="11">
    <source>
        <dbReference type="EMBL" id="QBI19955.1"/>
    </source>
</evidence>